<sequence length="403" mass="45308">MVLLKEQIANPSLGDTEHASETTFEAMDLSGQEGQGCQQPAEGVQVPLARSCSRKGEEHQNDLAPLFRLPDEILVEIIKHGGETKIDGRGDSLEKTVSHVSMRWRTIVISNPSLWSHISVCPEETPSFLLTRILRSLDIPINVDICPWPTPFPRAAPQSLLVQLNIILRYASRWRSLTLRSELVEPMFSFVLLYVTRYGTYLPSLECVRLYGSKMQVHLWSRALFFDEPCTPRLSTLEVTNMKIRPAINACNSTITTLVLTKDIPSEIVITTFNDFMRVFASFPFLTSLVTYGLVVDIPSHQSFTGNHQYPTLRTLGIHRIDDARFSSMIVTLALMFPGVTHLNLTGPWAASSLLEAVRQVSAEQIWPGLQKLVLNTFIGHRWSQIHSFLETHSGGDGKYRAH</sequence>
<dbReference type="AlphaFoldDB" id="A0AAD4EAD6"/>
<accession>A0AAD4EAD6</accession>
<feature type="domain" description="F-box" evidence="1">
    <location>
        <begin position="63"/>
        <end position="118"/>
    </location>
</feature>
<dbReference type="Gene3D" id="1.20.1280.50">
    <property type="match status" value="1"/>
</dbReference>
<reference evidence="2" key="1">
    <citation type="journal article" date="2020" name="New Phytol.">
        <title>Comparative genomics reveals dynamic genome evolution in host specialist ectomycorrhizal fungi.</title>
        <authorList>
            <person name="Lofgren L.A."/>
            <person name="Nguyen N.H."/>
            <person name="Vilgalys R."/>
            <person name="Ruytinx J."/>
            <person name="Liao H.L."/>
            <person name="Branco S."/>
            <person name="Kuo A."/>
            <person name="LaButti K."/>
            <person name="Lipzen A."/>
            <person name="Andreopoulos W."/>
            <person name="Pangilinan J."/>
            <person name="Riley R."/>
            <person name="Hundley H."/>
            <person name="Na H."/>
            <person name="Barry K."/>
            <person name="Grigoriev I.V."/>
            <person name="Stajich J.E."/>
            <person name="Kennedy P.G."/>
        </authorList>
    </citation>
    <scope>NUCLEOTIDE SEQUENCE</scope>
    <source>
        <strain evidence="2">FC203</strain>
    </source>
</reference>
<comment type="caution">
    <text evidence="2">The sequence shown here is derived from an EMBL/GenBank/DDBJ whole genome shotgun (WGS) entry which is preliminary data.</text>
</comment>
<gene>
    <name evidence="2" type="ORF">F5891DRAFT_1187658</name>
</gene>
<dbReference type="EMBL" id="JABBWK010000022">
    <property type="protein sequence ID" value="KAG1901369.1"/>
    <property type="molecule type" value="Genomic_DNA"/>
</dbReference>
<name>A0AAD4EAD6_9AGAM</name>
<evidence type="ECO:0000313" key="3">
    <source>
        <dbReference type="Proteomes" id="UP001195769"/>
    </source>
</evidence>
<dbReference type="GeneID" id="64661185"/>
<evidence type="ECO:0000313" key="2">
    <source>
        <dbReference type="EMBL" id="KAG1901369.1"/>
    </source>
</evidence>
<organism evidence="2 3">
    <name type="scientific">Suillus fuscotomentosus</name>
    <dbReference type="NCBI Taxonomy" id="1912939"/>
    <lineage>
        <taxon>Eukaryota</taxon>
        <taxon>Fungi</taxon>
        <taxon>Dikarya</taxon>
        <taxon>Basidiomycota</taxon>
        <taxon>Agaricomycotina</taxon>
        <taxon>Agaricomycetes</taxon>
        <taxon>Agaricomycetidae</taxon>
        <taxon>Boletales</taxon>
        <taxon>Suillineae</taxon>
        <taxon>Suillaceae</taxon>
        <taxon>Suillus</taxon>
    </lineage>
</organism>
<dbReference type="RefSeq" id="XP_041226944.1">
    <property type="nucleotide sequence ID" value="XM_041366887.1"/>
</dbReference>
<dbReference type="Proteomes" id="UP001195769">
    <property type="component" value="Unassembled WGS sequence"/>
</dbReference>
<dbReference type="InterPro" id="IPR001810">
    <property type="entry name" value="F-box_dom"/>
</dbReference>
<protein>
    <recommendedName>
        <fullName evidence="1">F-box domain-containing protein</fullName>
    </recommendedName>
</protein>
<evidence type="ECO:0000259" key="1">
    <source>
        <dbReference type="PROSITE" id="PS50181"/>
    </source>
</evidence>
<dbReference type="PROSITE" id="PS50181">
    <property type="entry name" value="FBOX"/>
    <property type="match status" value="1"/>
</dbReference>
<proteinExistence type="predicted"/>
<keyword evidence="3" id="KW-1185">Reference proteome</keyword>